<evidence type="ECO:0000313" key="3">
    <source>
        <dbReference type="Proteomes" id="UP000712281"/>
    </source>
</evidence>
<dbReference type="Proteomes" id="UP000712281">
    <property type="component" value="Unassembled WGS sequence"/>
</dbReference>
<accession>A0A8S9GCI8</accession>
<gene>
    <name evidence="1" type="ORF">F2Q68_00032525</name>
    <name evidence="2" type="ORF">F2Q70_00037173</name>
</gene>
<dbReference type="EMBL" id="QGKY02000246">
    <property type="protein sequence ID" value="KAF2586128.1"/>
    <property type="molecule type" value="Genomic_DNA"/>
</dbReference>
<reference evidence="1" key="1">
    <citation type="submission" date="2019-12" db="EMBL/GenBank/DDBJ databases">
        <title>Genome sequencing and annotation of Brassica cretica.</title>
        <authorList>
            <person name="Studholme D.J."/>
            <person name="Sarris P.F."/>
        </authorList>
    </citation>
    <scope>NUCLEOTIDE SEQUENCE</scope>
    <source>
        <strain evidence="1">PFS-001/15</strain>
        <strain evidence="2">PFS-102/07</strain>
        <tissue evidence="1">Leaf</tissue>
    </source>
</reference>
<protein>
    <submittedName>
        <fullName evidence="1">Uncharacterized protein</fullName>
    </submittedName>
</protein>
<proteinExistence type="predicted"/>
<dbReference type="AlphaFoldDB" id="A0A8S9GCI8"/>
<dbReference type="EMBL" id="QGKW02002005">
    <property type="protein sequence ID" value="KAF2542784.1"/>
    <property type="molecule type" value="Genomic_DNA"/>
</dbReference>
<comment type="caution">
    <text evidence="1">The sequence shown here is derived from an EMBL/GenBank/DDBJ whole genome shotgun (WGS) entry which is preliminary data.</text>
</comment>
<organism evidence="1 3">
    <name type="scientific">Brassica cretica</name>
    <name type="common">Mustard</name>
    <dbReference type="NCBI Taxonomy" id="69181"/>
    <lineage>
        <taxon>Eukaryota</taxon>
        <taxon>Viridiplantae</taxon>
        <taxon>Streptophyta</taxon>
        <taxon>Embryophyta</taxon>
        <taxon>Tracheophyta</taxon>
        <taxon>Spermatophyta</taxon>
        <taxon>Magnoliopsida</taxon>
        <taxon>eudicotyledons</taxon>
        <taxon>Gunneridae</taxon>
        <taxon>Pentapetalae</taxon>
        <taxon>rosids</taxon>
        <taxon>malvids</taxon>
        <taxon>Brassicales</taxon>
        <taxon>Brassicaceae</taxon>
        <taxon>Brassiceae</taxon>
        <taxon>Brassica</taxon>
    </lineage>
</organism>
<evidence type="ECO:0000313" key="1">
    <source>
        <dbReference type="EMBL" id="KAF2542784.1"/>
    </source>
</evidence>
<name>A0A8S9GCI8_BRACR</name>
<evidence type="ECO:0000313" key="2">
    <source>
        <dbReference type="EMBL" id="KAF2586128.1"/>
    </source>
</evidence>
<sequence length="56" mass="6741">MRILNEKLWKEWGKKSNRLDTTATYTEDWPEIVVLCNLTRAPLSVQKHRVQEWLQS</sequence>